<evidence type="ECO:0000313" key="1">
    <source>
        <dbReference type="Proteomes" id="UP001732720"/>
    </source>
</evidence>
<accession>A0AC58KWY8</accession>
<dbReference type="Proteomes" id="UP001732720">
    <property type="component" value="Chromosome 14"/>
</dbReference>
<organism evidence="1 2">
    <name type="scientific">Castor canadensis</name>
    <name type="common">American beaver</name>
    <dbReference type="NCBI Taxonomy" id="51338"/>
    <lineage>
        <taxon>Eukaryota</taxon>
        <taxon>Metazoa</taxon>
        <taxon>Chordata</taxon>
        <taxon>Craniata</taxon>
        <taxon>Vertebrata</taxon>
        <taxon>Euteleostomi</taxon>
        <taxon>Mammalia</taxon>
        <taxon>Eutheria</taxon>
        <taxon>Euarchontoglires</taxon>
        <taxon>Glires</taxon>
        <taxon>Rodentia</taxon>
        <taxon>Castorimorpha</taxon>
        <taxon>Castoridae</taxon>
        <taxon>Castor</taxon>
    </lineage>
</organism>
<dbReference type="RefSeq" id="XP_073909429.1">
    <property type="nucleotide sequence ID" value="XM_074053328.1"/>
</dbReference>
<proteinExistence type="predicted"/>
<sequence>MVQVDAQLVDFGGGGPGRYAFVPTESLGFVLESPDSAQQYSERLYVQVTVPEKTHSIISNGYESQVAYNIAIEGKTYTMNLTQKNFLPNNFRVYSYDDAGIMKPLKEQLPNFCYFQGYIEGYPNSMVILSTCTGLRGLLQFGNVTYGIEPLESSIGFEHVIYQVKNKKKGIPLYAEKDIESRALPYKIQTVKPKSKFSHYVEMHIIVEKKLYEHMGSDTAIVTQKIFQLIGLTNAIFSSFNLTIILSSMEFWIDENKISTAGDANALLYRFLRWKRSYLVLRPHDMAFLLVYGETVNYIGATVQGKMCDKNYAGVVAVHPKAISLESFATILAQLLSLSMGIAYDDIDTCQCPESICIMNPDAIHSSGLKIFSNCSMGDFAQFISSKKSQCLQNEPRLQSSYQQVELCGNGIVEGREVCDCGKPEECNAIPAQCCEGSTCTLKAGYDCADGPCCENCHFKEKGRECRASTGECDVPEYCNGSSKSCQEDFFIHDGHPCGKNQWVCMDGECRSGELQCVDMFGEASYFGTDECYEELNSKKDVSGNCGITKSGYVQCAPNDWKCGKLICTYKSDSLITKTSATTIYANISGKICISLEYDQNDRDKEKMWVKEGTVCDKRKVCRNKACVEDTYLNYDCTPETCNNHGVCNNKKHCHCQPTYLPPNCATTDDKWPGGSIDSGNQRSDAAPSSGRSQYTENVYHSKPKRWPFFLIIPFFIIFSTLITMLVKVYFQRKNWSTDKYSSDEYINFTFKFYCFYNLLT</sequence>
<gene>
    <name evidence="2" type="primary">Adam2</name>
</gene>
<name>A0AC58KWY8_CASCN</name>
<keyword evidence="2" id="KW-0645">Protease</keyword>
<keyword evidence="2" id="KW-0482">Metalloprotease</keyword>
<reference evidence="2" key="1">
    <citation type="submission" date="2025-08" db="UniProtKB">
        <authorList>
            <consortium name="RefSeq"/>
        </authorList>
    </citation>
    <scope>IDENTIFICATION</scope>
</reference>
<keyword evidence="1" id="KW-1185">Reference proteome</keyword>
<keyword evidence="2" id="KW-0378">Hydrolase</keyword>
<evidence type="ECO:0000313" key="2">
    <source>
        <dbReference type="RefSeq" id="XP_073909429.1"/>
    </source>
</evidence>
<protein>
    <submittedName>
        <fullName evidence="2">Disintegrin and metalloproteinase domain-containing protein 2</fullName>
    </submittedName>
</protein>